<dbReference type="Proteomes" id="UP000758155">
    <property type="component" value="Unassembled WGS sequence"/>
</dbReference>
<keyword evidence="3" id="KW-1185">Reference proteome</keyword>
<reference evidence="2" key="1">
    <citation type="submission" date="2019-04" db="EMBL/GenBank/DDBJ databases">
        <title>Sequencing of skin fungus with MAO and IRED activity.</title>
        <authorList>
            <person name="Marsaioli A.J."/>
            <person name="Bonatto J.M.C."/>
            <person name="Reis Junior O."/>
        </authorList>
    </citation>
    <scope>NUCLEOTIDE SEQUENCE</scope>
    <source>
        <strain evidence="2">28M1</strain>
    </source>
</reference>
<sequence>MESARPSLPPKKLLERLAEGPTEELPVKLPEKLAEGLAEELLEKLPEKEERTVSFGKLEPGCRFYIDITLLKLDVALLHLDRESSSTYRHCRLVKSSMPNLGFIDETSEPTGITGSSANTVLQLVLVQNDEQVLQADDRLRMDKVEEQELLESSDIVVWRNRGLRPDYVDVTKCSVHHLSDDECESEGEGESQSEGEGEGESKGEGESEGESESGTMLCE</sequence>
<protein>
    <submittedName>
        <fullName evidence="2">Uncharacterized protein</fullName>
    </submittedName>
</protein>
<evidence type="ECO:0000313" key="3">
    <source>
        <dbReference type="Proteomes" id="UP000758155"/>
    </source>
</evidence>
<evidence type="ECO:0000256" key="1">
    <source>
        <dbReference type="SAM" id="MobiDB-lite"/>
    </source>
</evidence>
<organism evidence="2 3">
    <name type="scientific">Didymella heteroderae</name>
    <dbReference type="NCBI Taxonomy" id="1769908"/>
    <lineage>
        <taxon>Eukaryota</taxon>
        <taxon>Fungi</taxon>
        <taxon>Dikarya</taxon>
        <taxon>Ascomycota</taxon>
        <taxon>Pezizomycotina</taxon>
        <taxon>Dothideomycetes</taxon>
        <taxon>Pleosporomycetidae</taxon>
        <taxon>Pleosporales</taxon>
        <taxon>Pleosporineae</taxon>
        <taxon>Didymellaceae</taxon>
        <taxon>Didymella</taxon>
    </lineage>
</organism>
<dbReference type="EMBL" id="SWKV01000249">
    <property type="protein sequence ID" value="KAF3029595.1"/>
    <property type="molecule type" value="Genomic_DNA"/>
</dbReference>
<feature type="compositionally biased region" description="Acidic residues" evidence="1">
    <location>
        <begin position="182"/>
        <end position="199"/>
    </location>
</feature>
<accession>A0A9P5BU82</accession>
<feature type="region of interest" description="Disordered" evidence="1">
    <location>
        <begin position="1"/>
        <end position="25"/>
    </location>
</feature>
<name>A0A9P5BU82_9PLEO</name>
<comment type="caution">
    <text evidence="2">The sequence shown here is derived from an EMBL/GenBank/DDBJ whole genome shotgun (WGS) entry which is preliminary data.</text>
</comment>
<gene>
    <name evidence="2" type="ORF">E8E12_000861</name>
</gene>
<evidence type="ECO:0000313" key="2">
    <source>
        <dbReference type="EMBL" id="KAF3029595.1"/>
    </source>
</evidence>
<proteinExistence type="predicted"/>
<feature type="region of interest" description="Disordered" evidence="1">
    <location>
        <begin position="179"/>
        <end position="220"/>
    </location>
</feature>
<dbReference type="AlphaFoldDB" id="A0A9P5BU82"/>